<dbReference type="Proteomes" id="UP001432027">
    <property type="component" value="Unassembled WGS sequence"/>
</dbReference>
<accession>A0AAV5SKV3</accession>
<evidence type="ECO:0000256" key="1">
    <source>
        <dbReference type="SAM" id="MobiDB-lite"/>
    </source>
</evidence>
<keyword evidence="2" id="KW-0732">Signal</keyword>
<feature type="signal peptide" evidence="2">
    <location>
        <begin position="1"/>
        <end position="24"/>
    </location>
</feature>
<evidence type="ECO:0000313" key="3">
    <source>
        <dbReference type="EMBL" id="GMS82763.1"/>
    </source>
</evidence>
<feature type="non-terminal residue" evidence="3">
    <location>
        <position position="168"/>
    </location>
</feature>
<dbReference type="EMBL" id="BTSX01000002">
    <property type="protein sequence ID" value="GMS82763.1"/>
    <property type="molecule type" value="Genomic_DNA"/>
</dbReference>
<gene>
    <name evidence="3" type="ORF">PENTCL1PPCAC_4938</name>
</gene>
<feature type="chain" id="PRO_5043405846" description="U1-type domain-containing protein" evidence="2">
    <location>
        <begin position="25"/>
        <end position="168"/>
    </location>
</feature>
<feature type="region of interest" description="Disordered" evidence="1">
    <location>
        <begin position="121"/>
        <end position="145"/>
    </location>
</feature>
<sequence length="168" mass="19270">PFSRRVSCIFSHSLLLSSIRIIKAQEKIGIVIVDGLNAEISATETTAATRPLPYCRVCDVVSDNVDAFYDHIHSYGHFEKKINDSVPFFREDETLTRNQDIAREFLGPALLVRKEEQDEEQFYFSRRHDPRPIEEGSRNEETKEKEEALAGAILASLTPKEIVEYRLK</sequence>
<evidence type="ECO:0000256" key="2">
    <source>
        <dbReference type="SAM" id="SignalP"/>
    </source>
</evidence>
<reference evidence="3" key="1">
    <citation type="submission" date="2023-10" db="EMBL/GenBank/DDBJ databases">
        <title>Genome assembly of Pristionchus species.</title>
        <authorList>
            <person name="Yoshida K."/>
            <person name="Sommer R.J."/>
        </authorList>
    </citation>
    <scope>NUCLEOTIDE SEQUENCE</scope>
    <source>
        <strain evidence="3">RS0144</strain>
    </source>
</reference>
<comment type="caution">
    <text evidence="3">The sequence shown here is derived from an EMBL/GenBank/DDBJ whole genome shotgun (WGS) entry which is preliminary data.</text>
</comment>
<organism evidence="3 4">
    <name type="scientific">Pristionchus entomophagus</name>
    <dbReference type="NCBI Taxonomy" id="358040"/>
    <lineage>
        <taxon>Eukaryota</taxon>
        <taxon>Metazoa</taxon>
        <taxon>Ecdysozoa</taxon>
        <taxon>Nematoda</taxon>
        <taxon>Chromadorea</taxon>
        <taxon>Rhabditida</taxon>
        <taxon>Rhabditina</taxon>
        <taxon>Diplogasteromorpha</taxon>
        <taxon>Diplogasteroidea</taxon>
        <taxon>Neodiplogasteridae</taxon>
        <taxon>Pristionchus</taxon>
    </lineage>
</organism>
<evidence type="ECO:0000313" key="4">
    <source>
        <dbReference type="Proteomes" id="UP001432027"/>
    </source>
</evidence>
<proteinExistence type="predicted"/>
<protein>
    <recommendedName>
        <fullName evidence="5">U1-type domain-containing protein</fullName>
    </recommendedName>
</protein>
<keyword evidence="4" id="KW-1185">Reference proteome</keyword>
<feature type="compositionally biased region" description="Basic and acidic residues" evidence="1">
    <location>
        <begin position="126"/>
        <end position="145"/>
    </location>
</feature>
<dbReference type="AlphaFoldDB" id="A0AAV5SKV3"/>
<evidence type="ECO:0008006" key="5">
    <source>
        <dbReference type="Google" id="ProtNLM"/>
    </source>
</evidence>
<feature type="non-terminal residue" evidence="3">
    <location>
        <position position="1"/>
    </location>
</feature>
<name>A0AAV5SKV3_9BILA</name>